<feature type="binding site" evidence="1">
    <location>
        <position position="377"/>
    </location>
    <ligand>
        <name>Zn(2+)</name>
        <dbReference type="ChEBI" id="CHEBI:29105"/>
    </ligand>
</feature>
<keyword evidence="1" id="KW-0862">Zinc</keyword>
<evidence type="ECO:0000313" key="3">
    <source>
        <dbReference type="Proteomes" id="UP000290365"/>
    </source>
</evidence>
<dbReference type="InterPro" id="IPR007822">
    <property type="entry name" value="LANC-like"/>
</dbReference>
<organism evidence="2 3">
    <name type="scientific">Ktedonosporobacter rubrisoli</name>
    <dbReference type="NCBI Taxonomy" id="2509675"/>
    <lineage>
        <taxon>Bacteria</taxon>
        <taxon>Bacillati</taxon>
        <taxon>Chloroflexota</taxon>
        <taxon>Ktedonobacteria</taxon>
        <taxon>Ktedonobacterales</taxon>
        <taxon>Ktedonosporobacteraceae</taxon>
        <taxon>Ktedonosporobacter</taxon>
    </lineage>
</organism>
<dbReference type="PRINTS" id="PR01955">
    <property type="entry name" value="LANCFRANKIA"/>
</dbReference>
<dbReference type="RefSeq" id="WP_129893683.1">
    <property type="nucleotide sequence ID" value="NZ_CP035758.1"/>
</dbReference>
<protein>
    <recommendedName>
        <fullName evidence="4">Lanthionine synthetase</fullName>
    </recommendedName>
</protein>
<evidence type="ECO:0008006" key="4">
    <source>
        <dbReference type="Google" id="ProtNLM"/>
    </source>
</evidence>
<dbReference type="GO" id="GO:0031179">
    <property type="term" value="P:peptide modification"/>
    <property type="evidence" value="ECO:0007669"/>
    <property type="project" value="InterPro"/>
</dbReference>
<dbReference type="Gene3D" id="1.50.10.20">
    <property type="match status" value="1"/>
</dbReference>
<accession>A0A4P6K392</accession>
<keyword evidence="3" id="KW-1185">Reference proteome</keyword>
<dbReference type="Proteomes" id="UP000290365">
    <property type="component" value="Chromosome"/>
</dbReference>
<keyword evidence="1" id="KW-0479">Metal-binding</keyword>
<feature type="binding site" evidence="1">
    <location>
        <position position="328"/>
    </location>
    <ligand>
        <name>Zn(2+)</name>
        <dbReference type="ChEBI" id="CHEBI:29105"/>
    </ligand>
</feature>
<dbReference type="Pfam" id="PF05147">
    <property type="entry name" value="LANC_like"/>
    <property type="match status" value="1"/>
</dbReference>
<proteinExistence type="predicted"/>
<dbReference type="GO" id="GO:0046872">
    <property type="term" value="F:metal ion binding"/>
    <property type="evidence" value="ECO:0007669"/>
    <property type="project" value="UniProtKB-KW"/>
</dbReference>
<dbReference type="SUPFAM" id="SSF158745">
    <property type="entry name" value="LanC-like"/>
    <property type="match status" value="1"/>
</dbReference>
<dbReference type="AlphaFoldDB" id="A0A4P6K392"/>
<dbReference type="OrthoDB" id="6313827at2"/>
<dbReference type="EMBL" id="CP035758">
    <property type="protein sequence ID" value="QBD82614.1"/>
    <property type="molecule type" value="Genomic_DNA"/>
</dbReference>
<dbReference type="CDD" id="cd04793">
    <property type="entry name" value="LanC"/>
    <property type="match status" value="1"/>
</dbReference>
<dbReference type="SMART" id="SM01260">
    <property type="entry name" value="LANC_like"/>
    <property type="match status" value="1"/>
</dbReference>
<evidence type="ECO:0000256" key="1">
    <source>
        <dbReference type="PIRSR" id="PIRSR607822-1"/>
    </source>
</evidence>
<dbReference type="InterPro" id="IPR033889">
    <property type="entry name" value="LanC"/>
</dbReference>
<dbReference type="PRINTS" id="PR01950">
    <property type="entry name" value="LANCSUPER"/>
</dbReference>
<reference evidence="2 3" key="1">
    <citation type="submission" date="2019-01" db="EMBL/GenBank/DDBJ databases">
        <title>Ktedonosporobacter rubrisoli SCAWS-G2.</title>
        <authorList>
            <person name="Huang Y."/>
            <person name="Yan B."/>
        </authorList>
    </citation>
    <scope>NUCLEOTIDE SEQUENCE [LARGE SCALE GENOMIC DNA]</scope>
    <source>
        <strain evidence="2 3">SCAWS-G2</strain>
    </source>
</reference>
<dbReference type="KEGG" id="kbs:EPA93_44280"/>
<gene>
    <name evidence="2" type="ORF">EPA93_44280</name>
</gene>
<name>A0A4P6K392_KTERU</name>
<sequence length="465" mass="52436">MEEHQEKLIKKQESMYLPEKVEWKPLIDGPLCQQIREIAFWLAERLYDPEDVYNCIQTLATPTLNTYRWSASSLVGGTVGLALFYGYLARCFPERDWHTVARAHIQFAAQSTHEQGFQSPGLFEGVSGLNLILCYLDQETVCYQRTRSELYRLLCRTIERYIWHNKQKEKEITTKEYNVVSGAAGLLAYFLSDTLSLAFPELAQPAIETLVEYLTWLGEPGQIKARERWFIPAQALPQDFYRQSFPSGYFNCGMAHGIPGPLAALALARLHGYTYPGLDETVAYLSKWLLEHCVYDTWGINWPAAVPLEAAEDQLAIRSLAGTWAAWCYGSPGVARSLWLAGQALDNEQFRQSSLQAMEAALRRPPAQQRLTSPNLCYGIAGLLLTCLHFAHECPESPIIQYVHPLLRRLLSTFHPDTPFGFRDSIKGIAIDQPGWLTGAPGIVMALLATATSIFPTWSRILLLA</sequence>
<evidence type="ECO:0000313" key="2">
    <source>
        <dbReference type="EMBL" id="QBD82614.1"/>
    </source>
</evidence>